<accession>A0A1M2VMZ9</accession>
<evidence type="ECO:0000313" key="3">
    <source>
        <dbReference type="Proteomes" id="UP000184267"/>
    </source>
</evidence>
<evidence type="ECO:0000313" key="2">
    <source>
        <dbReference type="EMBL" id="OJT08912.1"/>
    </source>
</evidence>
<name>A0A1M2VMZ9_TRAPU</name>
<proteinExistence type="predicted"/>
<reference evidence="2 3" key="1">
    <citation type="submission" date="2016-10" db="EMBL/GenBank/DDBJ databases">
        <title>Genome sequence of the basidiomycete white-rot fungus Trametes pubescens.</title>
        <authorList>
            <person name="Makela M.R."/>
            <person name="Granchi Z."/>
            <person name="Peng M."/>
            <person name="De Vries R.P."/>
            <person name="Grigoriev I."/>
            <person name="Riley R."/>
            <person name="Hilden K."/>
        </authorList>
    </citation>
    <scope>NUCLEOTIDE SEQUENCE [LARGE SCALE GENOMIC DNA]</scope>
    <source>
        <strain evidence="2 3">FBCC735</strain>
    </source>
</reference>
<dbReference type="EMBL" id="MNAD01001002">
    <property type="protein sequence ID" value="OJT08912.1"/>
    <property type="molecule type" value="Genomic_DNA"/>
</dbReference>
<dbReference type="OrthoDB" id="2756973at2759"/>
<feature type="compositionally biased region" description="Basic residues" evidence="1">
    <location>
        <begin position="105"/>
        <end position="115"/>
    </location>
</feature>
<protein>
    <submittedName>
        <fullName evidence="2">Uncharacterized protein</fullName>
    </submittedName>
</protein>
<dbReference type="AlphaFoldDB" id="A0A1M2VMZ9"/>
<sequence>MLSPLTISVPGGSTPESAAFLYLHQENLVASLDAVCPNVVQTRYSLQPGIFMPIVNIKLIETFRRFEPYRKAPHKAVDDLFEEGRKRKKTAEGEPTAEATDAKTSSKRLRTPGVD</sequence>
<keyword evidence="3" id="KW-1185">Reference proteome</keyword>
<comment type="caution">
    <text evidence="2">The sequence shown here is derived from an EMBL/GenBank/DDBJ whole genome shotgun (WGS) entry which is preliminary data.</text>
</comment>
<dbReference type="Proteomes" id="UP000184267">
    <property type="component" value="Unassembled WGS sequence"/>
</dbReference>
<evidence type="ECO:0000256" key="1">
    <source>
        <dbReference type="SAM" id="MobiDB-lite"/>
    </source>
</evidence>
<organism evidence="2 3">
    <name type="scientific">Trametes pubescens</name>
    <name type="common">White-rot fungus</name>
    <dbReference type="NCBI Taxonomy" id="154538"/>
    <lineage>
        <taxon>Eukaryota</taxon>
        <taxon>Fungi</taxon>
        <taxon>Dikarya</taxon>
        <taxon>Basidiomycota</taxon>
        <taxon>Agaricomycotina</taxon>
        <taxon>Agaricomycetes</taxon>
        <taxon>Polyporales</taxon>
        <taxon>Polyporaceae</taxon>
        <taxon>Trametes</taxon>
    </lineage>
</organism>
<gene>
    <name evidence="2" type="ORF">TRAPUB_195</name>
</gene>
<feature type="region of interest" description="Disordered" evidence="1">
    <location>
        <begin position="79"/>
        <end position="115"/>
    </location>
</feature>